<dbReference type="OrthoDB" id="5969911at2"/>
<organism evidence="2 3">
    <name type="scientific">Glycomyces harbinensis</name>
    <dbReference type="NCBI Taxonomy" id="58114"/>
    <lineage>
        <taxon>Bacteria</taxon>
        <taxon>Bacillati</taxon>
        <taxon>Actinomycetota</taxon>
        <taxon>Actinomycetes</taxon>
        <taxon>Glycomycetales</taxon>
        <taxon>Glycomycetaceae</taxon>
        <taxon>Glycomyces</taxon>
    </lineage>
</organism>
<name>A0A1G6Z3I9_9ACTN</name>
<dbReference type="InterPro" id="IPR029058">
    <property type="entry name" value="AB_hydrolase_fold"/>
</dbReference>
<reference evidence="3" key="1">
    <citation type="submission" date="2016-10" db="EMBL/GenBank/DDBJ databases">
        <authorList>
            <person name="Varghese N."/>
            <person name="Submissions S."/>
        </authorList>
    </citation>
    <scope>NUCLEOTIDE SEQUENCE [LARGE SCALE GENOMIC DNA]</scope>
    <source>
        <strain evidence="3">CGMCC 4.3516</strain>
    </source>
</reference>
<evidence type="ECO:0000259" key="1">
    <source>
        <dbReference type="Pfam" id="PF06259"/>
    </source>
</evidence>
<protein>
    <submittedName>
        <fullName evidence="2">Alpha/beta hydrolase</fullName>
    </submittedName>
</protein>
<proteinExistence type="predicted"/>
<dbReference type="SUPFAM" id="SSF53474">
    <property type="entry name" value="alpha/beta-Hydrolases"/>
    <property type="match status" value="1"/>
</dbReference>
<dbReference type="AlphaFoldDB" id="A0A1G6Z3I9"/>
<dbReference type="STRING" id="58114.SAMN05216270_11030"/>
<dbReference type="Proteomes" id="UP000198949">
    <property type="component" value="Unassembled WGS sequence"/>
</dbReference>
<dbReference type="EMBL" id="FNAD01000010">
    <property type="protein sequence ID" value="SDD97101.1"/>
    <property type="molecule type" value="Genomic_DNA"/>
</dbReference>
<dbReference type="GO" id="GO:0016787">
    <property type="term" value="F:hydrolase activity"/>
    <property type="evidence" value="ECO:0007669"/>
    <property type="project" value="UniProtKB-KW"/>
</dbReference>
<dbReference type="InterPro" id="IPR010427">
    <property type="entry name" value="DUF1023"/>
</dbReference>
<keyword evidence="2" id="KW-0378">Hydrolase</keyword>
<gene>
    <name evidence="2" type="ORF">SAMN05216270_11030</name>
</gene>
<sequence length="605" mass="64947">MGAMTWQQLRDLDCGAIRALGDGWKSYVDAMLDQTERLRTDVVDGHLAVEHYESDTAARVREQIGLTADRYEDDLSDYASTRIATTLHEAADAFEAEQGEIKELVPLIAAHDFEIEGDPAEYDVNLSGELHRAILTTDPPQWLCDMVGIAKPAGAFDLDRLKVLFNGVDLYGTAIGLAGQYQDWLRAVMSRTRDADDEAAAALTEMREHPTELPPRLGAAYDELVGDYREAVSEEVAAEAKAIAEGTSGMSPEQVNQWWDHLSDSERDALVEDHPGWVGPVDGIPTGPRDTANRSLLDREIDGLDAQIADKERLLAGTDPESDEYETLTEAVDGLKDDRADLGRLHDRITDDDGGPAASSQTGQPFNLLGFDTEGGGRAVIAIGDPDGADNVNTYVPGTGNSLGTAGGLLSRAETMAFDAQRLGGGDDTATVMWLGYDTPDDLVQATDAAFAREGARDLESFTKGLRATADGDPANLTVTGHSYGTTMVGTAAASEGLPADNLVMIASPGTGVDTASALGADEDRVWATVNRDDPIRYAPVHGMDPTEDGFGANTFTSDAPAESSEWWKFWEGPIADHSSYWDENNGISRDNQAYIVTGNEAGVR</sequence>
<keyword evidence="3" id="KW-1185">Reference proteome</keyword>
<dbReference type="Pfam" id="PF06259">
    <property type="entry name" value="Abhydrolase_8"/>
    <property type="match status" value="1"/>
</dbReference>
<accession>A0A1G6Z3I9</accession>
<evidence type="ECO:0000313" key="3">
    <source>
        <dbReference type="Proteomes" id="UP000198949"/>
    </source>
</evidence>
<evidence type="ECO:0000313" key="2">
    <source>
        <dbReference type="EMBL" id="SDD97101.1"/>
    </source>
</evidence>
<feature type="domain" description="DUF1023" evidence="1">
    <location>
        <begin position="372"/>
        <end position="540"/>
    </location>
</feature>